<evidence type="ECO:0000313" key="6">
    <source>
        <dbReference type="Proteomes" id="UP000182584"/>
    </source>
</evidence>
<protein>
    <submittedName>
        <fullName evidence="5">RND family efflux transporter, MFP subunit</fullName>
    </submittedName>
</protein>
<dbReference type="RefSeq" id="WP_074756354.1">
    <property type="nucleotide sequence ID" value="NZ_FOGJ01000013.1"/>
</dbReference>
<keyword evidence="2" id="KW-0812">Transmembrane</keyword>
<dbReference type="NCBIfam" id="TIGR01730">
    <property type="entry name" value="RND_mfp"/>
    <property type="match status" value="1"/>
</dbReference>
<comment type="similarity">
    <text evidence="1">Belongs to the membrane fusion protein (MFP) (TC 8.A.1) family.</text>
</comment>
<keyword evidence="2" id="KW-0472">Membrane</keyword>
<dbReference type="Pfam" id="PF25973">
    <property type="entry name" value="BSH_CzcB"/>
    <property type="match status" value="1"/>
</dbReference>
<dbReference type="Gene3D" id="2.40.420.20">
    <property type="match status" value="1"/>
</dbReference>
<feature type="transmembrane region" description="Helical" evidence="2">
    <location>
        <begin position="12"/>
        <end position="30"/>
    </location>
</feature>
<dbReference type="EMBL" id="FOGJ01000013">
    <property type="protein sequence ID" value="SER89593.1"/>
    <property type="molecule type" value="Genomic_DNA"/>
</dbReference>
<dbReference type="Gene3D" id="2.40.30.170">
    <property type="match status" value="1"/>
</dbReference>
<gene>
    <name evidence="5" type="ORF">SAMN04487884_11348</name>
</gene>
<dbReference type="Gene3D" id="2.40.50.100">
    <property type="match status" value="1"/>
</dbReference>
<sequence>MGAKIKKKTWKRFIKWGVIAAVIVAVVLYFRNAAGNVAQSLYNEDKASLRDIQTYHTFTGTTEPVDSLDVIPSVTGVKVTEVMVEVGDEVKSGDVLMTLDTYNIQNQIDQLSASMDVSDTQSAISIAQAQKSYDDLKYEIDNGLNTQLQNALNGIDTAFASLVTAQENYNNEVELNNRQLSDKISTAIHNVDTAYSTVSNAQTSLSRAQEDLSKAEDNGLSGDSLTQYKRAVEDAQTSVDSAWDSYNYAVSMYEAAKMKEEDSLTSLYDNLITAQISYLNAIDSYNAAVLSVNQELEGYQLTIQSAVAGSNDSVNQLKLADLQKQLSDCTITAPMDGIVSKLPAEEGSYVQAAGSVATVTDYSQMKIAVKIGEYDILGVNEGDSVIVSIDALEATYDGTIKKIARDATVQGGVSYFEAEVEIEADEVVRSGMSAEVKLIIEDVKQVVSVPSAAVVADSNGEYYVYVKDATDPKNTTPVQIPVTIGVTDGSYTQITQGLSEGDDILVPKTDSMALLMQEMSDRRDGASSSDGGANE</sequence>
<feature type="domain" description="Multidrug resistance protein MdtA-like C-terminal permuted SH3" evidence="3">
    <location>
        <begin position="445"/>
        <end position="507"/>
    </location>
</feature>
<proteinExistence type="inferred from homology"/>
<dbReference type="Gene3D" id="1.10.287.470">
    <property type="entry name" value="Helix hairpin bin"/>
    <property type="match status" value="1"/>
</dbReference>
<dbReference type="SUPFAM" id="SSF111369">
    <property type="entry name" value="HlyD-like secretion proteins"/>
    <property type="match status" value="1"/>
</dbReference>
<evidence type="ECO:0000259" key="3">
    <source>
        <dbReference type="Pfam" id="PF25967"/>
    </source>
</evidence>
<dbReference type="InterPro" id="IPR011053">
    <property type="entry name" value="Single_hybrid_motif"/>
</dbReference>
<dbReference type="GO" id="GO:1990281">
    <property type="term" value="C:efflux pump complex"/>
    <property type="evidence" value="ECO:0007669"/>
    <property type="project" value="TreeGrafter"/>
</dbReference>
<evidence type="ECO:0000256" key="2">
    <source>
        <dbReference type="SAM" id="Phobius"/>
    </source>
</evidence>
<dbReference type="GO" id="GO:0015562">
    <property type="term" value="F:efflux transmembrane transporter activity"/>
    <property type="evidence" value="ECO:0007669"/>
    <property type="project" value="TreeGrafter"/>
</dbReference>
<evidence type="ECO:0000256" key="1">
    <source>
        <dbReference type="ARBA" id="ARBA00009477"/>
    </source>
</evidence>
<dbReference type="InterPro" id="IPR006143">
    <property type="entry name" value="RND_pump_MFP"/>
</dbReference>
<reference evidence="5 6" key="1">
    <citation type="submission" date="2016-10" db="EMBL/GenBank/DDBJ databases">
        <authorList>
            <person name="de Groot N.N."/>
        </authorList>
    </citation>
    <scope>NUCLEOTIDE SEQUENCE [LARGE SCALE GENOMIC DNA]</scope>
    <source>
        <strain evidence="5 6">AR40</strain>
    </source>
</reference>
<dbReference type="AlphaFoldDB" id="A0A1H9SYY9"/>
<accession>A0A1H9SYY9</accession>
<dbReference type="PANTHER" id="PTHR30469:SF33">
    <property type="entry name" value="SLR1207 PROTEIN"/>
    <property type="match status" value="1"/>
</dbReference>
<dbReference type="InterPro" id="IPR058647">
    <property type="entry name" value="BSH_CzcB-like"/>
</dbReference>
<dbReference type="PANTHER" id="PTHR30469">
    <property type="entry name" value="MULTIDRUG RESISTANCE PROTEIN MDTA"/>
    <property type="match status" value="1"/>
</dbReference>
<dbReference type="Proteomes" id="UP000182584">
    <property type="component" value="Unassembled WGS sequence"/>
</dbReference>
<organism evidence="5 6">
    <name type="scientific">Butyrivibrio fibrisolvens</name>
    <dbReference type="NCBI Taxonomy" id="831"/>
    <lineage>
        <taxon>Bacteria</taxon>
        <taxon>Bacillati</taxon>
        <taxon>Bacillota</taxon>
        <taxon>Clostridia</taxon>
        <taxon>Lachnospirales</taxon>
        <taxon>Lachnospiraceae</taxon>
        <taxon>Butyrivibrio</taxon>
    </lineage>
</organism>
<dbReference type="InterPro" id="IPR058627">
    <property type="entry name" value="MdtA-like_C"/>
</dbReference>
<feature type="domain" description="CzcB-like barrel-sandwich hybrid" evidence="4">
    <location>
        <begin position="69"/>
        <end position="361"/>
    </location>
</feature>
<evidence type="ECO:0000259" key="4">
    <source>
        <dbReference type="Pfam" id="PF25973"/>
    </source>
</evidence>
<dbReference type="eggNOG" id="COG0845">
    <property type="taxonomic scope" value="Bacteria"/>
</dbReference>
<dbReference type="OrthoDB" id="1999656at2"/>
<dbReference type="SUPFAM" id="SSF51230">
    <property type="entry name" value="Single hybrid motif"/>
    <property type="match status" value="1"/>
</dbReference>
<dbReference type="Gene3D" id="1.20.120.330">
    <property type="entry name" value="Nucleotidyltransferases domain 2"/>
    <property type="match status" value="1"/>
</dbReference>
<keyword evidence="2" id="KW-1133">Transmembrane helix</keyword>
<evidence type="ECO:0000313" key="5">
    <source>
        <dbReference type="EMBL" id="SER89593.1"/>
    </source>
</evidence>
<name>A0A1H9SYY9_BUTFI</name>
<dbReference type="Pfam" id="PF25967">
    <property type="entry name" value="RND-MFP_C"/>
    <property type="match status" value="1"/>
</dbReference>